<sequence length="150" mass="17307">MTIVEMCVHMDCDGCEKKIRRALMKLKGIDNIDVNMVTQKVTVTGWVDQKKVLKTVRKTGRRAVLWPYPHNVEYQYYNYEHHPVATTIAGYARNHPAIDTASSSYNYYKHGYNDLSMHEYYGGPDYSNSFIDEKASNMFSDENTNACSIM</sequence>
<dbReference type="PANTHER" id="PTHR22814:SF351">
    <property type="entry name" value="HEAVY METAL-ASSOCIATED ISOPRENYLATED PLANT PROTEIN 28"/>
    <property type="match status" value="1"/>
</dbReference>
<proteinExistence type="predicted"/>
<keyword evidence="3" id="KW-1185">Reference proteome</keyword>
<dbReference type="AlphaFoldDB" id="A0AB40AJC9"/>
<accession>A0AB40AJC9</accession>
<protein>
    <submittedName>
        <fullName evidence="4">Heavy metal-associated isoprenylated plant protein 28-like</fullName>
    </submittedName>
</protein>
<evidence type="ECO:0000256" key="1">
    <source>
        <dbReference type="ARBA" id="ARBA00022723"/>
    </source>
</evidence>
<dbReference type="Gene3D" id="3.30.70.100">
    <property type="match status" value="1"/>
</dbReference>
<evidence type="ECO:0000259" key="2">
    <source>
        <dbReference type="PROSITE" id="PS50846"/>
    </source>
</evidence>
<dbReference type="PANTHER" id="PTHR22814">
    <property type="entry name" value="COPPER TRANSPORT PROTEIN ATOX1-RELATED"/>
    <property type="match status" value="1"/>
</dbReference>
<feature type="domain" description="HMA" evidence="2">
    <location>
        <begin position="1"/>
        <end position="64"/>
    </location>
</feature>
<dbReference type="CDD" id="cd00371">
    <property type="entry name" value="HMA"/>
    <property type="match status" value="1"/>
</dbReference>
<dbReference type="SUPFAM" id="SSF55008">
    <property type="entry name" value="HMA, heavy metal-associated domain"/>
    <property type="match status" value="1"/>
</dbReference>
<dbReference type="PROSITE" id="PS50846">
    <property type="entry name" value="HMA_2"/>
    <property type="match status" value="1"/>
</dbReference>
<dbReference type="GeneID" id="120250324"/>
<dbReference type="RefSeq" id="XP_039115065.1">
    <property type="nucleotide sequence ID" value="XM_039259131.1"/>
</dbReference>
<evidence type="ECO:0000313" key="3">
    <source>
        <dbReference type="Proteomes" id="UP001515500"/>
    </source>
</evidence>
<dbReference type="InterPro" id="IPR036163">
    <property type="entry name" value="HMA_dom_sf"/>
</dbReference>
<dbReference type="InterPro" id="IPR006121">
    <property type="entry name" value="HMA_dom"/>
</dbReference>
<evidence type="ECO:0000313" key="4">
    <source>
        <dbReference type="RefSeq" id="XP_039115065.1"/>
    </source>
</evidence>
<dbReference type="Proteomes" id="UP001515500">
    <property type="component" value="Chromosome 19"/>
</dbReference>
<organism evidence="3 4">
    <name type="scientific">Dioscorea cayennensis subsp. rotundata</name>
    <name type="common">White Guinea yam</name>
    <name type="synonym">Dioscorea rotundata</name>
    <dbReference type="NCBI Taxonomy" id="55577"/>
    <lineage>
        <taxon>Eukaryota</taxon>
        <taxon>Viridiplantae</taxon>
        <taxon>Streptophyta</taxon>
        <taxon>Embryophyta</taxon>
        <taxon>Tracheophyta</taxon>
        <taxon>Spermatophyta</taxon>
        <taxon>Magnoliopsida</taxon>
        <taxon>Liliopsida</taxon>
        <taxon>Dioscoreales</taxon>
        <taxon>Dioscoreaceae</taxon>
        <taxon>Dioscorea</taxon>
    </lineage>
</organism>
<reference evidence="4" key="1">
    <citation type="submission" date="2025-08" db="UniProtKB">
        <authorList>
            <consortium name="RefSeq"/>
        </authorList>
    </citation>
    <scope>IDENTIFICATION</scope>
</reference>
<name>A0AB40AJC9_DIOCR</name>
<dbReference type="GO" id="GO:0046872">
    <property type="term" value="F:metal ion binding"/>
    <property type="evidence" value="ECO:0007669"/>
    <property type="project" value="UniProtKB-KW"/>
</dbReference>
<dbReference type="Pfam" id="PF00403">
    <property type="entry name" value="HMA"/>
    <property type="match status" value="1"/>
</dbReference>
<keyword evidence="1" id="KW-0479">Metal-binding</keyword>
<gene>
    <name evidence="4" type="primary">LOC120250324</name>
</gene>